<dbReference type="InterPro" id="IPR000073">
    <property type="entry name" value="AB_hydrolase_1"/>
</dbReference>
<dbReference type="PANTHER" id="PTHR43433:SF3">
    <property type="entry name" value="NON-HEME CHLOROPEROXIDASE"/>
    <property type="match status" value="1"/>
</dbReference>
<dbReference type="Pfam" id="PF00561">
    <property type="entry name" value="Abhydrolase_1"/>
    <property type="match status" value="1"/>
</dbReference>
<organism evidence="2 3">
    <name type="scientific">Actinomadura barringtoniae</name>
    <dbReference type="NCBI Taxonomy" id="1427535"/>
    <lineage>
        <taxon>Bacteria</taxon>
        <taxon>Bacillati</taxon>
        <taxon>Actinomycetota</taxon>
        <taxon>Actinomycetes</taxon>
        <taxon>Streptosporangiales</taxon>
        <taxon>Thermomonosporaceae</taxon>
        <taxon>Actinomadura</taxon>
    </lineage>
</organism>
<dbReference type="EMBL" id="JAGEOJ010000013">
    <property type="protein sequence ID" value="MBO2451357.1"/>
    <property type="molecule type" value="Genomic_DNA"/>
</dbReference>
<name>A0A939T9G6_9ACTN</name>
<dbReference type="SUPFAM" id="SSF53474">
    <property type="entry name" value="alpha/beta-Hydrolases"/>
    <property type="match status" value="1"/>
</dbReference>
<sequence length="270" mass="30031">MFFDSHDGTRLAYEDYGTGRPIVFIAGAMLPTDMWEHQVPYFVEQGYRCVLIDRRGHGRSDRPASGYDIDTTADDLAALIEHLDLRGAILVGHSTGGAEIARYLLRHGDDRVAKVALVAAILPFLKQTDDNPVGIPEAMAEELFRQIRTDRGKWMSRQAQVYFNTHLNDVSPEQVDTTYRQCMSTAPWATLKIQQSVYHADNRDAVRRIAVPALVVHGALDFSAPVDITGRRTAELLPGAAYKEYPTGGHGIYTSHAAEFNADLLEFIKA</sequence>
<dbReference type="PANTHER" id="PTHR43433">
    <property type="entry name" value="HYDROLASE, ALPHA/BETA FOLD FAMILY PROTEIN"/>
    <property type="match status" value="1"/>
</dbReference>
<dbReference type="Proteomes" id="UP000669179">
    <property type="component" value="Unassembled WGS sequence"/>
</dbReference>
<evidence type="ECO:0000313" key="2">
    <source>
        <dbReference type="EMBL" id="MBO2451357.1"/>
    </source>
</evidence>
<comment type="caution">
    <text evidence="2">The sequence shown here is derived from an EMBL/GenBank/DDBJ whole genome shotgun (WGS) entry which is preliminary data.</text>
</comment>
<protein>
    <submittedName>
        <fullName evidence="2">Alpha/beta hydrolase</fullName>
    </submittedName>
</protein>
<gene>
    <name evidence="2" type="ORF">J4573_30000</name>
</gene>
<dbReference type="RefSeq" id="WP_208259268.1">
    <property type="nucleotide sequence ID" value="NZ_JAGEOJ010000013.1"/>
</dbReference>
<dbReference type="GO" id="GO:0016787">
    <property type="term" value="F:hydrolase activity"/>
    <property type="evidence" value="ECO:0007669"/>
    <property type="project" value="UniProtKB-KW"/>
</dbReference>
<evidence type="ECO:0000313" key="3">
    <source>
        <dbReference type="Proteomes" id="UP000669179"/>
    </source>
</evidence>
<dbReference type="PRINTS" id="PR00111">
    <property type="entry name" value="ABHYDROLASE"/>
</dbReference>
<reference evidence="2" key="1">
    <citation type="submission" date="2021-03" db="EMBL/GenBank/DDBJ databases">
        <authorList>
            <person name="Kanchanasin P."/>
            <person name="Saeng-In P."/>
            <person name="Phongsopitanun W."/>
            <person name="Yuki M."/>
            <person name="Kudo T."/>
            <person name="Ohkuma M."/>
            <person name="Tanasupawat S."/>
        </authorList>
    </citation>
    <scope>NUCLEOTIDE SEQUENCE</scope>
    <source>
        <strain evidence="2">GKU 128</strain>
    </source>
</reference>
<evidence type="ECO:0000259" key="1">
    <source>
        <dbReference type="Pfam" id="PF00561"/>
    </source>
</evidence>
<dbReference type="AlphaFoldDB" id="A0A939T9G6"/>
<feature type="domain" description="AB hydrolase-1" evidence="1">
    <location>
        <begin position="21"/>
        <end position="254"/>
    </location>
</feature>
<dbReference type="Gene3D" id="3.40.50.1820">
    <property type="entry name" value="alpha/beta hydrolase"/>
    <property type="match status" value="1"/>
</dbReference>
<accession>A0A939T9G6</accession>
<keyword evidence="3" id="KW-1185">Reference proteome</keyword>
<proteinExistence type="predicted"/>
<dbReference type="InterPro" id="IPR029058">
    <property type="entry name" value="AB_hydrolase_fold"/>
</dbReference>
<keyword evidence="2" id="KW-0378">Hydrolase</keyword>
<dbReference type="InterPro" id="IPR050471">
    <property type="entry name" value="AB_hydrolase"/>
</dbReference>